<evidence type="ECO:0000313" key="1">
    <source>
        <dbReference type="EMBL" id="KJU81663.1"/>
    </source>
</evidence>
<reference evidence="1 2" key="1">
    <citation type="submission" date="2015-02" db="EMBL/GenBank/DDBJ databases">
        <title>Single-cell genomics of uncultivated deep-branching MTB reveals a conserved set of magnetosome genes.</title>
        <authorList>
            <person name="Kolinko S."/>
            <person name="Richter M."/>
            <person name="Glockner F.O."/>
            <person name="Brachmann A."/>
            <person name="Schuler D."/>
        </authorList>
    </citation>
    <scope>NUCLEOTIDE SEQUENCE [LARGE SCALE GENOMIC DNA]</scope>
    <source>
        <strain evidence="1">TM-1</strain>
    </source>
</reference>
<dbReference type="AlphaFoldDB" id="A0A0F3GLT5"/>
<accession>A0A0F3GLT5</accession>
<gene>
    <name evidence="1" type="ORF">MBAV_006142</name>
</gene>
<proteinExistence type="predicted"/>
<evidence type="ECO:0000313" key="2">
    <source>
        <dbReference type="Proteomes" id="UP000033423"/>
    </source>
</evidence>
<keyword evidence="2" id="KW-1185">Reference proteome</keyword>
<dbReference type="EMBL" id="LACI01002610">
    <property type="protein sequence ID" value="KJU81663.1"/>
    <property type="molecule type" value="Genomic_DNA"/>
</dbReference>
<organism evidence="1 2">
    <name type="scientific">Candidatus Magnetobacterium bavaricum</name>
    <dbReference type="NCBI Taxonomy" id="29290"/>
    <lineage>
        <taxon>Bacteria</taxon>
        <taxon>Pseudomonadati</taxon>
        <taxon>Nitrospirota</taxon>
        <taxon>Thermodesulfovibrionia</taxon>
        <taxon>Thermodesulfovibrionales</taxon>
        <taxon>Candidatus Magnetobacteriaceae</taxon>
        <taxon>Candidatus Magnetobacterium</taxon>
    </lineage>
</organism>
<dbReference type="Proteomes" id="UP000033423">
    <property type="component" value="Unassembled WGS sequence"/>
</dbReference>
<sequence length="54" mass="6200">MAFKRLLGLKVMTFLYTNTVSSIVLAIAFLPNPAQIQQSAYISVRRNRKFRVIL</sequence>
<comment type="caution">
    <text evidence="1">The sequence shown here is derived from an EMBL/GenBank/DDBJ whole genome shotgun (WGS) entry which is preliminary data.</text>
</comment>
<name>A0A0F3GLT5_9BACT</name>
<protein>
    <submittedName>
        <fullName evidence="1">Uncharacterized protein</fullName>
    </submittedName>
</protein>